<keyword evidence="2" id="KW-1185">Reference proteome</keyword>
<dbReference type="SUPFAM" id="SSF54427">
    <property type="entry name" value="NTF2-like"/>
    <property type="match status" value="1"/>
</dbReference>
<name>A0A0C1L5U0_9BACT</name>
<comment type="caution">
    <text evidence="1">The sequence shown here is derived from an EMBL/GenBank/DDBJ whole genome shotgun (WGS) entry which is preliminary data.</text>
</comment>
<gene>
    <name evidence="1" type="ORF">OI18_06205</name>
</gene>
<protein>
    <recommendedName>
        <fullName evidence="3">SnoaL-like domain-containing protein</fullName>
    </recommendedName>
</protein>
<dbReference type="AlphaFoldDB" id="A0A0C1L5U0"/>
<evidence type="ECO:0008006" key="3">
    <source>
        <dbReference type="Google" id="ProtNLM"/>
    </source>
</evidence>
<reference evidence="1 2" key="1">
    <citation type="submission" date="2014-11" db="EMBL/GenBank/DDBJ databases">
        <title>Genome sequence of Flavihumibacter solisilvae 3-3.</title>
        <authorList>
            <person name="Zhou G."/>
            <person name="Li M."/>
            <person name="Wang G."/>
        </authorList>
    </citation>
    <scope>NUCLEOTIDE SEQUENCE [LARGE SCALE GENOMIC DNA]</scope>
    <source>
        <strain evidence="1 2">3-3</strain>
    </source>
</reference>
<dbReference type="STRING" id="1349421.OI18_06205"/>
<sequence>MENLKTFFQELYYNFNTRKIDLVIARMTDDVKWANGMEGGYVFRHKGVKEYWTRQFTMIRSNVTPLEIEQEKDLVKIKVHQVVHDLNETLLSDEIVYHYFRMRGDRIAGFDIGKAP</sequence>
<evidence type="ECO:0000313" key="1">
    <source>
        <dbReference type="EMBL" id="KIC95472.1"/>
    </source>
</evidence>
<dbReference type="RefSeq" id="WP_039138084.1">
    <property type="nucleotide sequence ID" value="NZ_JSVC01000006.1"/>
</dbReference>
<organism evidence="1 2">
    <name type="scientific">Flavihumibacter solisilvae</name>
    <dbReference type="NCBI Taxonomy" id="1349421"/>
    <lineage>
        <taxon>Bacteria</taxon>
        <taxon>Pseudomonadati</taxon>
        <taxon>Bacteroidota</taxon>
        <taxon>Chitinophagia</taxon>
        <taxon>Chitinophagales</taxon>
        <taxon>Chitinophagaceae</taxon>
        <taxon>Flavihumibacter</taxon>
    </lineage>
</organism>
<accession>A0A0C1L5U0</accession>
<evidence type="ECO:0000313" key="2">
    <source>
        <dbReference type="Proteomes" id="UP000031408"/>
    </source>
</evidence>
<dbReference type="InterPro" id="IPR032710">
    <property type="entry name" value="NTF2-like_dom_sf"/>
</dbReference>
<dbReference type="EMBL" id="JSVC01000006">
    <property type="protein sequence ID" value="KIC95472.1"/>
    <property type="molecule type" value="Genomic_DNA"/>
</dbReference>
<dbReference type="Gene3D" id="3.10.450.50">
    <property type="match status" value="1"/>
</dbReference>
<proteinExistence type="predicted"/>
<dbReference type="Proteomes" id="UP000031408">
    <property type="component" value="Unassembled WGS sequence"/>
</dbReference>
<dbReference type="OrthoDB" id="1353852at2"/>